<dbReference type="Pfam" id="PF12327">
    <property type="entry name" value="FtsZ_C"/>
    <property type="match status" value="1"/>
</dbReference>
<evidence type="ECO:0000313" key="4">
    <source>
        <dbReference type="EMBL" id="HJG41885.1"/>
    </source>
</evidence>
<dbReference type="Gene3D" id="3.30.1330.20">
    <property type="entry name" value="Tubulin/FtsZ, C-terminal domain"/>
    <property type="match status" value="1"/>
</dbReference>
<dbReference type="InterPro" id="IPR024757">
    <property type="entry name" value="FtsZ_C"/>
</dbReference>
<accession>A0A921LW07</accession>
<feature type="domain" description="Cell division protein FtsZ C-terminal" evidence="3">
    <location>
        <begin position="93"/>
        <end position="170"/>
    </location>
</feature>
<dbReference type="RefSeq" id="WP_278711342.1">
    <property type="nucleotide sequence ID" value="NZ_DYUX01000022.1"/>
</dbReference>
<dbReference type="InterPro" id="IPR037103">
    <property type="entry name" value="Tubulin/FtsZ-like_C"/>
</dbReference>
<comment type="caution">
    <text evidence="4">The sequence shown here is derived from an EMBL/GenBank/DDBJ whole genome shotgun (WGS) entry which is preliminary data.</text>
</comment>
<reference evidence="4" key="2">
    <citation type="submission" date="2021-09" db="EMBL/GenBank/DDBJ databases">
        <authorList>
            <person name="Gilroy R."/>
        </authorList>
    </citation>
    <scope>NUCLEOTIDE SEQUENCE</scope>
    <source>
        <strain evidence="4">ChiBcolR7-4860</strain>
    </source>
</reference>
<gene>
    <name evidence="4" type="ORF">K8U73_05825</name>
</gene>
<dbReference type="SUPFAM" id="SSF55307">
    <property type="entry name" value="Tubulin C-terminal domain-like"/>
    <property type="match status" value="1"/>
</dbReference>
<dbReference type="Proteomes" id="UP000786560">
    <property type="component" value="Unassembled WGS sequence"/>
</dbReference>
<proteinExistence type="predicted"/>
<dbReference type="GO" id="GO:0005525">
    <property type="term" value="F:GTP binding"/>
    <property type="evidence" value="ECO:0007669"/>
    <property type="project" value="UniProtKB-KW"/>
</dbReference>
<keyword evidence="1" id="KW-0547">Nucleotide-binding</keyword>
<dbReference type="AlphaFoldDB" id="A0A921LW07"/>
<organism evidence="4 5">
    <name type="scientific">Bifidobacterium pullorum subsp. gallinarum</name>
    <dbReference type="NCBI Taxonomy" id="78344"/>
    <lineage>
        <taxon>Bacteria</taxon>
        <taxon>Bacillati</taxon>
        <taxon>Actinomycetota</taxon>
        <taxon>Actinomycetes</taxon>
        <taxon>Bifidobacteriales</taxon>
        <taxon>Bifidobacteriaceae</taxon>
        <taxon>Bifidobacterium</taxon>
    </lineage>
</organism>
<dbReference type="InterPro" id="IPR008280">
    <property type="entry name" value="Tub_FtsZ_C"/>
</dbReference>
<sequence>MFTFGIDDNQSVATLYDEDGGAALTLTTIPLTDIDRFPATRVIPAPGVSDDDALKQIAEALLSFLNMNSFIHIDPSDVLQACTSATVHVVRFRAENDANKAFSDALALQSINPTRCDGALVNIDAPNDILLSTASSLVDVVRDAIQPDAQIIWGMALDSQRDDIIVTAILAKKEEL</sequence>
<evidence type="ECO:0000313" key="5">
    <source>
        <dbReference type="Proteomes" id="UP000786560"/>
    </source>
</evidence>
<evidence type="ECO:0000259" key="3">
    <source>
        <dbReference type="Pfam" id="PF12327"/>
    </source>
</evidence>
<name>A0A921LW07_9BIFI</name>
<evidence type="ECO:0000256" key="1">
    <source>
        <dbReference type="ARBA" id="ARBA00022741"/>
    </source>
</evidence>
<dbReference type="EMBL" id="DYUX01000022">
    <property type="protein sequence ID" value="HJG41885.1"/>
    <property type="molecule type" value="Genomic_DNA"/>
</dbReference>
<reference evidence="4" key="1">
    <citation type="journal article" date="2021" name="PeerJ">
        <title>Extensive microbial diversity within the chicken gut microbiome revealed by metagenomics and culture.</title>
        <authorList>
            <person name="Gilroy R."/>
            <person name="Ravi A."/>
            <person name="Getino M."/>
            <person name="Pursley I."/>
            <person name="Horton D.L."/>
            <person name="Alikhan N.F."/>
            <person name="Baker D."/>
            <person name="Gharbi K."/>
            <person name="Hall N."/>
            <person name="Watson M."/>
            <person name="Adriaenssens E.M."/>
            <person name="Foster-Nyarko E."/>
            <person name="Jarju S."/>
            <person name="Secka A."/>
            <person name="Antonio M."/>
            <person name="Oren A."/>
            <person name="Chaudhuri R.R."/>
            <person name="La Ragione R."/>
            <person name="Hildebrand F."/>
            <person name="Pallen M.J."/>
        </authorList>
    </citation>
    <scope>NUCLEOTIDE SEQUENCE</scope>
    <source>
        <strain evidence="4">ChiBcolR7-4860</strain>
    </source>
</reference>
<evidence type="ECO:0000256" key="2">
    <source>
        <dbReference type="ARBA" id="ARBA00023134"/>
    </source>
</evidence>
<keyword evidence="2" id="KW-0342">GTP-binding</keyword>
<protein>
    <recommendedName>
        <fullName evidence="3">Cell division protein FtsZ C-terminal domain-containing protein</fullName>
    </recommendedName>
</protein>